<evidence type="ECO:0000313" key="8">
    <source>
        <dbReference type="EMBL" id="AOW12015.1"/>
    </source>
</evidence>
<evidence type="ECO:0000256" key="2">
    <source>
        <dbReference type="ARBA" id="ARBA00007362"/>
    </source>
</evidence>
<name>A0A1D8NSH2_9BURK</name>
<evidence type="ECO:0000256" key="6">
    <source>
        <dbReference type="SAM" id="Phobius"/>
    </source>
</evidence>
<evidence type="ECO:0000256" key="5">
    <source>
        <dbReference type="ARBA" id="ARBA00023136"/>
    </source>
</evidence>
<dbReference type="AlphaFoldDB" id="A0A1D8NSH2"/>
<reference evidence="8 9" key="1">
    <citation type="submission" date="2016-10" db="EMBL/GenBank/DDBJ databases">
        <title>Hydorgenophaga sp. LPB0072 isolated from gastropod.</title>
        <authorList>
            <person name="Kim E."/>
            <person name="Yi H."/>
        </authorList>
    </citation>
    <scope>NUCLEOTIDE SEQUENCE [LARGE SCALE GENOMIC DNA]</scope>
    <source>
        <strain evidence="8 9">LPB0072</strain>
    </source>
</reference>
<dbReference type="Pfam" id="PF00892">
    <property type="entry name" value="EamA"/>
    <property type="match status" value="2"/>
</dbReference>
<feature type="transmembrane region" description="Helical" evidence="6">
    <location>
        <begin position="152"/>
        <end position="173"/>
    </location>
</feature>
<dbReference type="Proteomes" id="UP000185680">
    <property type="component" value="Chromosome"/>
</dbReference>
<evidence type="ECO:0000256" key="3">
    <source>
        <dbReference type="ARBA" id="ARBA00022692"/>
    </source>
</evidence>
<feature type="domain" description="EamA" evidence="7">
    <location>
        <begin position="155"/>
        <end position="285"/>
    </location>
</feature>
<dbReference type="SUPFAM" id="SSF103481">
    <property type="entry name" value="Multidrug resistance efflux transporter EmrE"/>
    <property type="match status" value="2"/>
</dbReference>
<feature type="transmembrane region" description="Helical" evidence="6">
    <location>
        <begin position="12"/>
        <end position="33"/>
    </location>
</feature>
<feature type="transmembrane region" description="Helical" evidence="6">
    <location>
        <begin position="215"/>
        <end position="232"/>
    </location>
</feature>
<keyword evidence="5 6" id="KW-0472">Membrane</keyword>
<dbReference type="EMBL" id="CP017476">
    <property type="protein sequence ID" value="AOW12015.1"/>
    <property type="molecule type" value="Genomic_DNA"/>
</dbReference>
<dbReference type="STRING" id="1763535.LPB072_03250"/>
<feature type="transmembrane region" description="Helical" evidence="6">
    <location>
        <begin position="71"/>
        <end position="90"/>
    </location>
</feature>
<dbReference type="InterPro" id="IPR037185">
    <property type="entry name" value="EmrE-like"/>
</dbReference>
<feature type="transmembrane region" description="Helical" evidence="6">
    <location>
        <begin position="180"/>
        <end position="203"/>
    </location>
</feature>
<dbReference type="KEGG" id="hyl:LPB072_03250"/>
<comment type="similarity">
    <text evidence="2">Belongs to the EamA transporter family.</text>
</comment>
<evidence type="ECO:0000313" key="9">
    <source>
        <dbReference type="Proteomes" id="UP000185680"/>
    </source>
</evidence>
<dbReference type="PANTHER" id="PTHR32322">
    <property type="entry name" value="INNER MEMBRANE TRANSPORTER"/>
    <property type="match status" value="1"/>
</dbReference>
<accession>A0A1D8NSH2</accession>
<dbReference type="PANTHER" id="PTHR32322:SF2">
    <property type="entry name" value="EAMA DOMAIN-CONTAINING PROTEIN"/>
    <property type="match status" value="1"/>
</dbReference>
<feature type="transmembrane region" description="Helical" evidence="6">
    <location>
        <begin position="102"/>
        <end position="119"/>
    </location>
</feature>
<feature type="domain" description="EamA" evidence="7">
    <location>
        <begin position="12"/>
        <end position="140"/>
    </location>
</feature>
<dbReference type="GO" id="GO:0016020">
    <property type="term" value="C:membrane"/>
    <property type="evidence" value="ECO:0007669"/>
    <property type="project" value="UniProtKB-SubCell"/>
</dbReference>
<protein>
    <submittedName>
        <fullName evidence="8">Permease</fullName>
    </submittedName>
</protein>
<feature type="transmembrane region" description="Helical" evidence="6">
    <location>
        <begin position="268"/>
        <end position="285"/>
    </location>
</feature>
<feature type="transmembrane region" description="Helical" evidence="6">
    <location>
        <begin position="126"/>
        <end position="146"/>
    </location>
</feature>
<feature type="transmembrane region" description="Helical" evidence="6">
    <location>
        <begin position="244"/>
        <end position="262"/>
    </location>
</feature>
<proteinExistence type="inferred from homology"/>
<keyword evidence="3 6" id="KW-0812">Transmembrane</keyword>
<gene>
    <name evidence="8" type="ORF">LPB072_03250</name>
</gene>
<feature type="transmembrane region" description="Helical" evidence="6">
    <location>
        <begin position="39"/>
        <end position="59"/>
    </location>
</feature>
<sequence>MDAGSRLARLNANLLALGAIALWASLAALGVTLAHVPPFLLTGLSLLVGSLIALPLSRFDFRQWYVPSKTLAIGVYGLFGFHFLLFIALRHAPPVQANLVNYLWPLGIVVMAPLFLPGVKLTGRLVFAALLGFAGAALAILGGRPADPNAPLWAWGYIPALMSAFIWASYSLLTQRVKAFPTAAVGSFALVSGLLALLCHVWLEPSTALSDKDWALIALLGLGPLGGAFFLWDAALKRGDARQIGVLSFLTPLLSTLVLLAMQKEMPSWSVGLAALMIVGAAVIATRKPQALLGAVDCGRFRRW</sequence>
<evidence type="ECO:0000256" key="1">
    <source>
        <dbReference type="ARBA" id="ARBA00004141"/>
    </source>
</evidence>
<evidence type="ECO:0000256" key="4">
    <source>
        <dbReference type="ARBA" id="ARBA00022989"/>
    </source>
</evidence>
<comment type="subcellular location">
    <subcellularLocation>
        <location evidence="1">Membrane</location>
        <topology evidence="1">Multi-pass membrane protein</topology>
    </subcellularLocation>
</comment>
<keyword evidence="4 6" id="KW-1133">Transmembrane helix</keyword>
<dbReference type="InterPro" id="IPR000620">
    <property type="entry name" value="EamA_dom"/>
</dbReference>
<evidence type="ECO:0000259" key="7">
    <source>
        <dbReference type="Pfam" id="PF00892"/>
    </source>
</evidence>
<dbReference type="InterPro" id="IPR050638">
    <property type="entry name" value="AA-Vitamin_Transporters"/>
</dbReference>
<organism evidence="8 9">
    <name type="scientific">Hydrogenophaga crassostreae</name>
    <dbReference type="NCBI Taxonomy" id="1763535"/>
    <lineage>
        <taxon>Bacteria</taxon>
        <taxon>Pseudomonadati</taxon>
        <taxon>Pseudomonadota</taxon>
        <taxon>Betaproteobacteria</taxon>
        <taxon>Burkholderiales</taxon>
        <taxon>Comamonadaceae</taxon>
        <taxon>Hydrogenophaga</taxon>
    </lineage>
</organism>